<protein>
    <recommendedName>
        <fullName evidence="2">Ricin B lectin domain-containing protein</fullName>
    </recommendedName>
</protein>
<reference evidence="3" key="2">
    <citation type="submission" date="2020-09" db="EMBL/GenBank/DDBJ databases">
        <authorList>
            <person name="Sun Q."/>
            <person name="Ohkuma M."/>
        </authorList>
    </citation>
    <scope>NUCLEOTIDE SEQUENCE</scope>
    <source>
        <strain evidence="3">JCM 13064</strain>
    </source>
</reference>
<feature type="region of interest" description="Disordered" evidence="1">
    <location>
        <begin position="83"/>
        <end position="119"/>
    </location>
</feature>
<dbReference type="InterPro" id="IPR013780">
    <property type="entry name" value="Glyco_hydro_b"/>
</dbReference>
<dbReference type="PROSITE" id="PS50231">
    <property type="entry name" value="RICIN_B_LECTIN"/>
    <property type="match status" value="1"/>
</dbReference>
<sequence>MQATQVSNDGTRRVLAKRLANGDVAVALFNQGGSTTTVSTTASAIGKSGSSFTLKDAWTNATSTTTGAISASVPAHGTVVYRVSGGGTSTPSPTPSGPSSSGTLTSAASGRCLDVPNSNTANGTQPVIWDCNGQSNQRWTINGQTIQALGKCLDAPAGATAGAKAQIWDCNGGTNQQWNLGSDGTIRNVATNLCLDVNNNNTTNGTTVILWSCTGATNQRWNRT</sequence>
<dbReference type="InterPro" id="IPR041233">
    <property type="entry name" value="Melibiase_C"/>
</dbReference>
<dbReference type="SUPFAM" id="SSF50370">
    <property type="entry name" value="Ricin B-like lectins"/>
    <property type="match status" value="1"/>
</dbReference>
<evidence type="ECO:0000259" key="2">
    <source>
        <dbReference type="SMART" id="SM00458"/>
    </source>
</evidence>
<dbReference type="InterPro" id="IPR035992">
    <property type="entry name" value="Ricin_B-like_lectins"/>
</dbReference>
<organism evidence="3 4">
    <name type="scientific">Sphaerisporangium melleum</name>
    <dbReference type="NCBI Taxonomy" id="321316"/>
    <lineage>
        <taxon>Bacteria</taxon>
        <taxon>Bacillati</taxon>
        <taxon>Actinomycetota</taxon>
        <taxon>Actinomycetes</taxon>
        <taxon>Streptosporangiales</taxon>
        <taxon>Streptosporangiaceae</taxon>
        <taxon>Sphaerisporangium</taxon>
    </lineage>
</organism>
<gene>
    <name evidence="3" type="ORF">GCM10007964_15440</name>
</gene>
<dbReference type="AlphaFoldDB" id="A0A917QXD1"/>
<feature type="compositionally biased region" description="Low complexity" evidence="1">
    <location>
        <begin position="97"/>
        <end position="110"/>
    </location>
</feature>
<accession>A0A917QXD1</accession>
<comment type="caution">
    <text evidence="3">The sequence shown here is derived from an EMBL/GenBank/DDBJ whole genome shotgun (WGS) entry which is preliminary data.</text>
</comment>
<dbReference type="Proteomes" id="UP000645217">
    <property type="component" value="Unassembled WGS sequence"/>
</dbReference>
<dbReference type="SUPFAM" id="SSF51011">
    <property type="entry name" value="Glycosyl hydrolase domain"/>
    <property type="match status" value="1"/>
</dbReference>
<dbReference type="Gene3D" id="2.60.40.1180">
    <property type="entry name" value="Golgi alpha-mannosidase II"/>
    <property type="match status" value="1"/>
</dbReference>
<keyword evidence="4" id="KW-1185">Reference proteome</keyword>
<dbReference type="InterPro" id="IPR000772">
    <property type="entry name" value="Ricin_B_lectin"/>
</dbReference>
<feature type="domain" description="Ricin B lectin" evidence="2">
    <location>
        <begin position="100"/>
        <end position="224"/>
    </location>
</feature>
<reference evidence="3" key="1">
    <citation type="journal article" date="2014" name="Int. J. Syst. Evol. Microbiol.">
        <title>Complete genome sequence of Corynebacterium casei LMG S-19264T (=DSM 44701T), isolated from a smear-ripened cheese.</title>
        <authorList>
            <consortium name="US DOE Joint Genome Institute (JGI-PGF)"/>
            <person name="Walter F."/>
            <person name="Albersmeier A."/>
            <person name="Kalinowski J."/>
            <person name="Ruckert C."/>
        </authorList>
    </citation>
    <scope>NUCLEOTIDE SEQUENCE</scope>
    <source>
        <strain evidence="3">JCM 13064</strain>
    </source>
</reference>
<evidence type="ECO:0000313" key="3">
    <source>
        <dbReference type="EMBL" id="GGK73505.1"/>
    </source>
</evidence>
<dbReference type="Pfam" id="PF00652">
    <property type="entry name" value="Ricin_B_lectin"/>
    <property type="match status" value="1"/>
</dbReference>
<dbReference type="CDD" id="cd23418">
    <property type="entry name" value="beta-trefoil_Ricin_XLN-like"/>
    <property type="match status" value="1"/>
</dbReference>
<dbReference type="SMART" id="SM00458">
    <property type="entry name" value="RICIN"/>
    <property type="match status" value="1"/>
</dbReference>
<evidence type="ECO:0000313" key="4">
    <source>
        <dbReference type="Proteomes" id="UP000645217"/>
    </source>
</evidence>
<dbReference type="EMBL" id="BMNT01000006">
    <property type="protein sequence ID" value="GGK73505.1"/>
    <property type="molecule type" value="Genomic_DNA"/>
</dbReference>
<dbReference type="Gene3D" id="2.80.10.50">
    <property type="match status" value="2"/>
</dbReference>
<name>A0A917QXD1_9ACTN</name>
<dbReference type="Pfam" id="PF17801">
    <property type="entry name" value="Melibiase_C"/>
    <property type="match status" value="1"/>
</dbReference>
<proteinExistence type="predicted"/>
<evidence type="ECO:0000256" key="1">
    <source>
        <dbReference type="SAM" id="MobiDB-lite"/>
    </source>
</evidence>